<reference evidence="1 2" key="1">
    <citation type="submission" date="2018-06" db="EMBL/GenBank/DDBJ databases">
        <authorList>
            <consortium name="Pathogen Informatics"/>
            <person name="Doyle S."/>
        </authorList>
    </citation>
    <scope>NUCLEOTIDE SEQUENCE [LARGE SCALE GENOMIC DNA]</scope>
    <source>
        <strain evidence="1 2">NCTC10699</strain>
    </source>
</reference>
<dbReference type="Pfam" id="PF06296">
    <property type="entry name" value="RelE"/>
    <property type="match status" value="1"/>
</dbReference>
<proteinExistence type="predicted"/>
<protein>
    <submittedName>
        <fullName evidence="1">Uncharacterized protein conserved in bacteria</fullName>
    </submittedName>
</protein>
<accession>A0A379B3Z4</accession>
<dbReference type="PIRSF" id="PIRSF039032">
    <property type="entry name" value="HigB-2"/>
    <property type="match status" value="1"/>
</dbReference>
<dbReference type="OrthoDB" id="197283at2"/>
<gene>
    <name evidence="1" type="ORF">NCTC10699_00960</name>
</gene>
<evidence type="ECO:0000313" key="2">
    <source>
        <dbReference type="Proteomes" id="UP000254280"/>
    </source>
</evidence>
<dbReference type="EMBL" id="UGSS01000002">
    <property type="protein sequence ID" value="SUB33345.1"/>
    <property type="molecule type" value="Genomic_DNA"/>
</dbReference>
<keyword evidence="2" id="KW-1185">Reference proteome</keyword>
<dbReference type="AlphaFoldDB" id="A0A379B3Z4"/>
<name>A0A379B3Z4_9PAST</name>
<dbReference type="Proteomes" id="UP000254280">
    <property type="component" value="Unassembled WGS sequence"/>
</dbReference>
<sequence length="101" mass="11786">MYTVIETPKFEQASKKIWNEKERSEFFAYLSQNPFVGDVVQQGKGVRKVRWSYQGQGKRGGVRVLYFNVLQSGFILMVDIYTKNEKENISDAELKKITELK</sequence>
<evidence type="ECO:0000313" key="1">
    <source>
        <dbReference type="EMBL" id="SUB33345.1"/>
    </source>
</evidence>
<organism evidence="1 2">
    <name type="scientific">[Pasteurella] mairii</name>
    <dbReference type="NCBI Taxonomy" id="757"/>
    <lineage>
        <taxon>Bacteria</taxon>
        <taxon>Pseudomonadati</taxon>
        <taxon>Pseudomonadota</taxon>
        <taxon>Gammaproteobacteria</taxon>
        <taxon>Pasteurellales</taxon>
        <taxon>Pasteurellaceae</taxon>
    </lineage>
</organism>
<dbReference type="InterPro" id="IPR009387">
    <property type="entry name" value="HigB-2"/>
</dbReference>